<dbReference type="RefSeq" id="WP_139758186.1">
    <property type="nucleotide sequence ID" value="NZ_CP039853.1"/>
</dbReference>
<reference evidence="1 2" key="1">
    <citation type="submission" date="2019-04" db="EMBL/GenBank/DDBJ databases">
        <title>Salinimonas iocasae sp. nov., a halophilic bacterium isolated from the outer tube casing of tubeworms in Okinawa Trough.</title>
        <authorList>
            <person name="Zhang H."/>
            <person name="Wang H."/>
            <person name="Li C."/>
        </authorList>
    </citation>
    <scope>NUCLEOTIDE SEQUENCE [LARGE SCALE GENOMIC DNA]</scope>
    <source>
        <strain evidence="1 2">KX18D6</strain>
        <plasmid evidence="1 2">plas12</plasmid>
    </source>
</reference>
<keyword evidence="1" id="KW-0614">Plasmid</keyword>
<dbReference type="AlphaFoldDB" id="A0A5B7YL96"/>
<organism evidence="1 2">
    <name type="scientific">Salinimonas iocasae</name>
    <dbReference type="NCBI Taxonomy" id="2572577"/>
    <lineage>
        <taxon>Bacteria</taxon>
        <taxon>Pseudomonadati</taxon>
        <taxon>Pseudomonadota</taxon>
        <taxon>Gammaproteobacteria</taxon>
        <taxon>Alteromonadales</taxon>
        <taxon>Alteromonadaceae</taxon>
        <taxon>Alteromonas/Salinimonas group</taxon>
        <taxon>Salinimonas</taxon>
    </lineage>
</organism>
<sequence length="73" mass="8070">MSKFPALGEPVLLMIGQPFFVTKAYFDGACFRLTEYAFEYEVLPADVMGWTYDITAPLSLVSCSTPKDSMSCA</sequence>
<dbReference type="EMBL" id="CP039853">
    <property type="protein sequence ID" value="QCZ95499.1"/>
    <property type="molecule type" value="Genomic_DNA"/>
</dbReference>
<dbReference type="OrthoDB" id="9883313at2"/>
<accession>A0A5B7YL96</accession>
<geneLocation type="plasmid" evidence="1 2">
    <name>plas12</name>
</geneLocation>
<keyword evidence="2" id="KW-1185">Reference proteome</keyword>
<dbReference type="KEGG" id="salk:FBQ74_18430"/>
<evidence type="ECO:0000313" key="2">
    <source>
        <dbReference type="Proteomes" id="UP000304912"/>
    </source>
</evidence>
<evidence type="ECO:0000313" key="1">
    <source>
        <dbReference type="EMBL" id="QCZ95499.1"/>
    </source>
</evidence>
<protein>
    <submittedName>
        <fullName evidence="1">Uncharacterized protein</fullName>
    </submittedName>
</protein>
<gene>
    <name evidence="1" type="ORF">FBQ74_18430</name>
</gene>
<dbReference type="Proteomes" id="UP000304912">
    <property type="component" value="Plasmid plas12"/>
</dbReference>
<name>A0A5B7YL96_9ALTE</name>
<proteinExistence type="predicted"/>